<reference evidence="3" key="2">
    <citation type="submission" date="2025-09" db="UniProtKB">
        <authorList>
            <consortium name="Ensembl"/>
        </authorList>
    </citation>
    <scope>IDENTIFICATION</scope>
</reference>
<keyword evidence="2" id="KW-1133">Transmembrane helix</keyword>
<evidence type="ECO:0000256" key="1">
    <source>
        <dbReference type="SAM" id="MobiDB-lite"/>
    </source>
</evidence>
<keyword evidence="2" id="KW-0812">Transmembrane</keyword>
<keyword evidence="2" id="KW-0472">Membrane</keyword>
<dbReference type="Pfam" id="PF09746">
    <property type="entry name" value="Membralin"/>
    <property type="match status" value="1"/>
</dbReference>
<proteinExistence type="predicted"/>
<evidence type="ECO:0000256" key="2">
    <source>
        <dbReference type="SAM" id="Phobius"/>
    </source>
</evidence>
<feature type="transmembrane region" description="Helical" evidence="2">
    <location>
        <begin position="355"/>
        <end position="373"/>
    </location>
</feature>
<organism evidence="3 4">
    <name type="scientific">Sinocyclocheilus anshuiensis</name>
    <dbReference type="NCBI Taxonomy" id="1608454"/>
    <lineage>
        <taxon>Eukaryota</taxon>
        <taxon>Metazoa</taxon>
        <taxon>Chordata</taxon>
        <taxon>Craniata</taxon>
        <taxon>Vertebrata</taxon>
        <taxon>Euteleostomi</taxon>
        <taxon>Actinopterygii</taxon>
        <taxon>Neopterygii</taxon>
        <taxon>Teleostei</taxon>
        <taxon>Ostariophysi</taxon>
        <taxon>Cypriniformes</taxon>
        <taxon>Cyprinidae</taxon>
        <taxon>Cyprininae</taxon>
        <taxon>Sinocyclocheilus</taxon>
    </lineage>
</organism>
<sequence>MVCNVNNNVPLNNNNNGGPNRIRNPAMNQNPLINVRDRLFHALFFKMAVTYARLFPPSFRRIFEFLVLLKALFMLFILAYIHIVAGSSLVPAFSRSPINCLEHVREKWPRDGILRVEIQRNSSRAPIFLQFSETEGIQGLVKEPEDGSETREPMVPTDTEEEEEMTMEMFDNSTVRFELDIEPRLNPSMSGGVPGSSLNESQDLSFSQAPSKVWPQEEYIVEYSLEYGFLRLSQATRQRLNIPVMVVTLDPMKDQCFGDGFSRFLLDECLGYDDILMSSVKALAENEENKGFLRNVVSGEHYRFVSMWMARTSYLAAFVIMVIFTLSVSMLLRYSHHQIFVFIVDLLQMLEMNMTIAFPAAPLLTVILALVGMEAIMSEFFNDTTTAFYIILIVWLADQYDAICCHTNTSKRHWLRFFYLYHFAFYAYHYRFNGQYSSLALVTSWLFIQHSMIYFFHHYELPAILQQIRIQEMLLQNQQVGQGNQTALQDNLNNNTSSAADPCFLPTVLPAHISIASLGCRLPS</sequence>
<dbReference type="PANTHER" id="PTHR21650">
    <property type="entry name" value="MEMBRALIN/KINETOCHORE PROTEIN NUF2"/>
    <property type="match status" value="1"/>
</dbReference>
<keyword evidence="4" id="KW-1185">Reference proteome</keyword>
<dbReference type="AlphaFoldDB" id="A0A671NFJ8"/>
<name>A0A671NFJ8_9TELE</name>
<accession>A0A671NFJ8</accession>
<reference evidence="3" key="1">
    <citation type="submission" date="2025-08" db="UniProtKB">
        <authorList>
            <consortium name="Ensembl"/>
        </authorList>
    </citation>
    <scope>IDENTIFICATION</scope>
</reference>
<feature type="compositionally biased region" description="Basic and acidic residues" evidence="1">
    <location>
        <begin position="143"/>
        <end position="152"/>
    </location>
</feature>
<feature type="transmembrane region" description="Helical" evidence="2">
    <location>
        <begin position="67"/>
        <end position="90"/>
    </location>
</feature>
<dbReference type="Proteomes" id="UP000472260">
    <property type="component" value="Unassembled WGS sequence"/>
</dbReference>
<dbReference type="GO" id="GO:1904294">
    <property type="term" value="P:positive regulation of ERAD pathway"/>
    <property type="evidence" value="ECO:0007669"/>
    <property type="project" value="TreeGrafter"/>
</dbReference>
<evidence type="ECO:0000313" key="4">
    <source>
        <dbReference type="Proteomes" id="UP000472260"/>
    </source>
</evidence>
<feature type="region of interest" description="Disordered" evidence="1">
    <location>
        <begin position="143"/>
        <end position="162"/>
    </location>
</feature>
<gene>
    <name evidence="3" type="primary">tmem259</name>
</gene>
<protein>
    <submittedName>
        <fullName evidence="3">Membralin-like</fullName>
    </submittedName>
</protein>
<dbReference type="InterPro" id="IPR019144">
    <property type="entry name" value="Membralin"/>
</dbReference>
<feature type="region of interest" description="Disordered" evidence="1">
    <location>
        <begin position="1"/>
        <end position="24"/>
    </location>
</feature>
<evidence type="ECO:0000313" key="3">
    <source>
        <dbReference type="Ensembl" id="ENSSANP00000044710.1"/>
    </source>
</evidence>
<dbReference type="Ensembl" id="ENSSANT00000047554.1">
    <property type="protein sequence ID" value="ENSSANP00000044710.1"/>
    <property type="gene ID" value="ENSSANG00000022524.1"/>
</dbReference>
<dbReference type="GO" id="GO:0005783">
    <property type="term" value="C:endoplasmic reticulum"/>
    <property type="evidence" value="ECO:0007669"/>
    <property type="project" value="TreeGrafter"/>
</dbReference>
<feature type="compositionally biased region" description="Low complexity" evidence="1">
    <location>
        <begin position="1"/>
        <end position="20"/>
    </location>
</feature>
<dbReference type="GO" id="GO:0034976">
    <property type="term" value="P:response to endoplasmic reticulum stress"/>
    <property type="evidence" value="ECO:0007669"/>
    <property type="project" value="TreeGrafter"/>
</dbReference>
<dbReference type="PANTHER" id="PTHR21650:SF4">
    <property type="entry name" value="MEMBRALIN"/>
    <property type="match status" value="1"/>
</dbReference>
<feature type="transmembrane region" description="Helical" evidence="2">
    <location>
        <begin position="314"/>
        <end position="334"/>
    </location>
</feature>